<dbReference type="InterPro" id="IPR013325">
    <property type="entry name" value="RNA_pol_sigma_r2"/>
</dbReference>
<feature type="domain" description="RNA polymerase sigma factor 70 region 4 type 2" evidence="7">
    <location>
        <begin position="121"/>
        <end position="153"/>
    </location>
</feature>
<dbReference type="InterPro" id="IPR013249">
    <property type="entry name" value="RNA_pol_sigma70_r4_t2"/>
</dbReference>
<accession>W7UEI0</accession>
<keyword evidence="9" id="KW-1185">Reference proteome</keyword>
<evidence type="ECO:0008006" key="10">
    <source>
        <dbReference type="Google" id="ProtNLM"/>
    </source>
</evidence>
<evidence type="ECO:0000259" key="7">
    <source>
        <dbReference type="Pfam" id="PF08281"/>
    </source>
</evidence>
<dbReference type="InterPro" id="IPR036388">
    <property type="entry name" value="WH-like_DNA-bd_sf"/>
</dbReference>
<evidence type="ECO:0000256" key="3">
    <source>
        <dbReference type="ARBA" id="ARBA00023082"/>
    </source>
</evidence>
<name>W7UEI0_RUMFL</name>
<dbReference type="RefSeq" id="WP_051456719.1">
    <property type="nucleotide sequence ID" value="NZ_ATAX01000036.1"/>
</dbReference>
<reference evidence="8 9" key="1">
    <citation type="journal article" date="2014" name="PLoS ONE">
        <title>Rumen cellulosomics: divergent fiber-degrading strategies revealed by comparative genome-wide analysis of six ruminococcal strains.</title>
        <authorList>
            <person name="Dassa B."/>
            <person name="Borovok I."/>
            <person name="Ruimy-Israeli V."/>
            <person name="Lamed R."/>
            <person name="Flint H.J."/>
            <person name="Duncan S.H."/>
            <person name="Henrissat B."/>
            <person name="Coutinho P."/>
            <person name="Morrison M."/>
            <person name="Mosoni P."/>
            <person name="Yeoman C.J."/>
            <person name="White B.A."/>
            <person name="Bayer E.A."/>
        </authorList>
    </citation>
    <scope>NUCLEOTIDE SEQUENCE [LARGE SCALE GENOMIC DNA]</scope>
    <source>
        <strain evidence="8 9">007c</strain>
    </source>
</reference>
<dbReference type="Proteomes" id="UP000019365">
    <property type="component" value="Unassembled WGS sequence"/>
</dbReference>
<organism evidence="8 9">
    <name type="scientific">Ruminococcus flavefaciens 007c</name>
    <dbReference type="NCBI Taxonomy" id="1341157"/>
    <lineage>
        <taxon>Bacteria</taxon>
        <taxon>Bacillati</taxon>
        <taxon>Bacillota</taxon>
        <taxon>Clostridia</taxon>
        <taxon>Eubacteriales</taxon>
        <taxon>Oscillospiraceae</taxon>
        <taxon>Ruminococcus</taxon>
    </lineage>
</organism>
<evidence type="ECO:0000313" key="9">
    <source>
        <dbReference type="Proteomes" id="UP000019365"/>
    </source>
</evidence>
<dbReference type="InterPro" id="IPR013324">
    <property type="entry name" value="RNA_pol_sigma_r3/r4-like"/>
</dbReference>
<dbReference type="GO" id="GO:0016987">
    <property type="term" value="F:sigma factor activity"/>
    <property type="evidence" value="ECO:0007669"/>
    <property type="project" value="UniProtKB-KW"/>
</dbReference>
<dbReference type="PATRIC" id="fig|1341157.4.peg.3114"/>
<evidence type="ECO:0000259" key="6">
    <source>
        <dbReference type="Pfam" id="PF04542"/>
    </source>
</evidence>
<keyword evidence="2" id="KW-0805">Transcription regulation</keyword>
<evidence type="ECO:0000313" key="8">
    <source>
        <dbReference type="EMBL" id="EWM52338.1"/>
    </source>
</evidence>
<dbReference type="Gene3D" id="1.10.1740.10">
    <property type="match status" value="1"/>
</dbReference>
<dbReference type="eggNOG" id="COG1595">
    <property type="taxonomic scope" value="Bacteria"/>
</dbReference>
<dbReference type="SUPFAM" id="SSF88659">
    <property type="entry name" value="Sigma3 and sigma4 domains of RNA polymerase sigma factors"/>
    <property type="match status" value="1"/>
</dbReference>
<keyword evidence="4" id="KW-0804">Transcription</keyword>
<sequence length="301" mass="33348">MDNGASSYRRFREEGDLSGLAEIIRDYKDELILYIFSIVGNIHTAEDIAEDTFVLLGTKKPRDKGKGQFRTWLYTIGRHLAIDNLRKLGKLTAVSVDDAPELISDEEDLETSYIREERKIAVHRAMRRLIPQYRQVLGLIYFEGFSIKEAAERPTEAPRTTAAPKPTSPPATAPKATSPGDTPPSGHLWCIRGSSISCNGIIYNDSTIVPSAFTRGDYLGKVRDFQGTYGDTANYRIAPDDSVYTVRETDGVLLVVKADSSSVYGSTIIMCSPDFPSGNYEHGSLVPNLPYSDNGTVFEYN</sequence>
<comment type="similarity">
    <text evidence="1">Belongs to the sigma-70 factor family. ECF subfamily.</text>
</comment>
<dbReference type="PANTHER" id="PTHR43133">
    <property type="entry name" value="RNA POLYMERASE ECF-TYPE SIGMA FACTO"/>
    <property type="match status" value="1"/>
</dbReference>
<dbReference type="Pfam" id="PF08281">
    <property type="entry name" value="Sigma70_r4_2"/>
    <property type="match status" value="1"/>
</dbReference>
<dbReference type="GO" id="GO:0003677">
    <property type="term" value="F:DNA binding"/>
    <property type="evidence" value="ECO:0007669"/>
    <property type="project" value="InterPro"/>
</dbReference>
<dbReference type="NCBIfam" id="TIGR02937">
    <property type="entry name" value="sigma70-ECF"/>
    <property type="match status" value="1"/>
</dbReference>
<dbReference type="SUPFAM" id="SSF88946">
    <property type="entry name" value="Sigma2 domain of RNA polymerase sigma factors"/>
    <property type="match status" value="1"/>
</dbReference>
<dbReference type="InterPro" id="IPR014284">
    <property type="entry name" value="RNA_pol_sigma-70_dom"/>
</dbReference>
<gene>
    <name evidence="8" type="ORF">RF007C_13385</name>
</gene>
<evidence type="ECO:0000256" key="4">
    <source>
        <dbReference type="ARBA" id="ARBA00023163"/>
    </source>
</evidence>
<dbReference type="InterPro" id="IPR007627">
    <property type="entry name" value="RNA_pol_sigma70_r2"/>
</dbReference>
<feature type="domain" description="RNA polymerase sigma-70 region 2" evidence="6">
    <location>
        <begin position="24"/>
        <end position="89"/>
    </location>
</feature>
<evidence type="ECO:0000256" key="2">
    <source>
        <dbReference type="ARBA" id="ARBA00023015"/>
    </source>
</evidence>
<dbReference type="Gene3D" id="1.10.10.10">
    <property type="entry name" value="Winged helix-like DNA-binding domain superfamily/Winged helix DNA-binding domain"/>
    <property type="match status" value="1"/>
</dbReference>
<dbReference type="PANTHER" id="PTHR43133:SF62">
    <property type="entry name" value="RNA POLYMERASE SIGMA FACTOR SIGZ"/>
    <property type="match status" value="1"/>
</dbReference>
<dbReference type="GO" id="GO:0006352">
    <property type="term" value="P:DNA-templated transcription initiation"/>
    <property type="evidence" value="ECO:0007669"/>
    <property type="project" value="InterPro"/>
</dbReference>
<protein>
    <recommendedName>
        <fullName evidence="10">RNA polymerase sigma-70 region 2 domain-containing protein</fullName>
    </recommendedName>
</protein>
<comment type="caution">
    <text evidence="8">The sequence shown here is derived from an EMBL/GenBank/DDBJ whole genome shotgun (WGS) entry which is preliminary data.</text>
</comment>
<dbReference type="AlphaFoldDB" id="W7UEI0"/>
<dbReference type="OrthoDB" id="9784984at2"/>
<dbReference type="EMBL" id="ATAX01000036">
    <property type="protein sequence ID" value="EWM52338.1"/>
    <property type="molecule type" value="Genomic_DNA"/>
</dbReference>
<evidence type="ECO:0000256" key="1">
    <source>
        <dbReference type="ARBA" id="ARBA00010641"/>
    </source>
</evidence>
<keyword evidence="3" id="KW-0731">Sigma factor</keyword>
<proteinExistence type="inferred from homology"/>
<feature type="region of interest" description="Disordered" evidence="5">
    <location>
        <begin position="152"/>
        <end position="184"/>
    </location>
</feature>
<dbReference type="Pfam" id="PF04542">
    <property type="entry name" value="Sigma70_r2"/>
    <property type="match status" value="1"/>
</dbReference>
<dbReference type="InterPro" id="IPR039425">
    <property type="entry name" value="RNA_pol_sigma-70-like"/>
</dbReference>
<evidence type="ECO:0000256" key="5">
    <source>
        <dbReference type="SAM" id="MobiDB-lite"/>
    </source>
</evidence>